<proteinExistence type="inferred from homology"/>
<dbReference type="GO" id="GO:0050686">
    <property type="term" value="P:negative regulation of mRNA processing"/>
    <property type="evidence" value="ECO:0007669"/>
    <property type="project" value="UniProtKB-ARBA"/>
</dbReference>
<dbReference type="SMART" id="SM00360">
    <property type="entry name" value="RRM"/>
    <property type="match status" value="3"/>
</dbReference>
<evidence type="ECO:0000256" key="1">
    <source>
        <dbReference type="ARBA" id="ARBA00004123"/>
    </source>
</evidence>
<comment type="similarity">
    <text evidence="2">Belongs to the RRM elav family.</text>
</comment>
<feature type="compositionally biased region" description="Basic and acidic residues" evidence="7">
    <location>
        <begin position="1"/>
        <end position="20"/>
    </location>
</feature>
<evidence type="ECO:0000256" key="5">
    <source>
        <dbReference type="ARBA" id="ARBA00023242"/>
    </source>
</evidence>
<evidence type="ECO:0000313" key="10">
    <source>
        <dbReference type="WBParaSite" id="Gr19_v10_g576.t2"/>
    </source>
</evidence>
<dbReference type="InterPro" id="IPR006548">
    <property type="entry name" value="ELAD_HU_SF"/>
</dbReference>
<dbReference type="Proteomes" id="UP000887572">
    <property type="component" value="Unplaced"/>
</dbReference>
<dbReference type="GO" id="GO:0008266">
    <property type="term" value="F:poly(U) RNA binding"/>
    <property type="evidence" value="ECO:0007669"/>
    <property type="project" value="UniProtKB-ARBA"/>
</dbReference>
<dbReference type="InterPro" id="IPR012677">
    <property type="entry name" value="Nucleotide-bd_a/b_plait_sf"/>
</dbReference>
<dbReference type="FunFam" id="3.30.70.330:FF:000383">
    <property type="entry name" value="Sex lethal, isoform D"/>
    <property type="match status" value="1"/>
</dbReference>
<feature type="domain" description="RRM" evidence="8">
    <location>
        <begin position="601"/>
        <end position="673"/>
    </location>
</feature>
<organism evidence="9 10">
    <name type="scientific">Globodera rostochiensis</name>
    <name type="common">Golden nematode worm</name>
    <name type="synonym">Heterodera rostochiensis</name>
    <dbReference type="NCBI Taxonomy" id="31243"/>
    <lineage>
        <taxon>Eukaryota</taxon>
        <taxon>Metazoa</taxon>
        <taxon>Ecdysozoa</taxon>
        <taxon>Nematoda</taxon>
        <taxon>Chromadorea</taxon>
        <taxon>Rhabditida</taxon>
        <taxon>Tylenchina</taxon>
        <taxon>Tylenchomorpha</taxon>
        <taxon>Tylenchoidea</taxon>
        <taxon>Heteroderidae</taxon>
        <taxon>Heteroderinae</taxon>
        <taxon>Globodera</taxon>
    </lineage>
</organism>
<protein>
    <submittedName>
        <fullName evidence="10">RRM domain-containing protein</fullName>
    </submittedName>
</protein>
<dbReference type="GO" id="GO:0005737">
    <property type="term" value="C:cytoplasm"/>
    <property type="evidence" value="ECO:0007669"/>
    <property type="project" value="UniProtKB-ARBA"/>
</dbReference>
<dbReference type="SUPFAM" id="SSF54928">
    <property type="entry name" value="RNA-binding domain, RBD"/>
    <property type="match status" value="2"/>
</dbReference>
<dbReference type="WBParaSite" id="Gr19_v10_g576.t2">
    <property type="protein sequence ID" value="Gr19_v10_g576.t2"/>
    <property type="gene ID" value="Gr19_v10_g576"/>
</dbReference>
<evidence type="ECO:0000256" key="4">
    <source>
        <dbReference type="ARBA" id="ARBA00022884"/>
    </source>
</evidence>
<evidence type="ECO:0000256" key="7">
    <source>
        <dbReference type="SAM" id="MobiDB-lite"/>
    </source>
</evidence>
<dbReference type="GO" id="GO:0009967">
    <property type="term" value="P:positive regulation of signal transduction"/>
    <property type="evidence" value="ECO:0007669"/>
    <property type="project" value="UniProtKB-ARBA"/>
</dbReference>
<dbReference type="NCBIfam" id="TIGR01661">
    <property type="entry name" value="ELAV_HUD_SF"/>
    <property type="match status" value="1"/>
</dbReference>
<dbReference type="FunFam" id="3.30.70.330:FF:000205">
    <property type="entry name" value="Sex lethal, isoform B"/>
    <property type="match status" value="1"/>
</dbReference>
<dbReference type="PRINTS" id="PR00961">
    <property type="entry name" value="HUDSXLRNA"/>
</dbReference>
<evidence type="ECO:0000256" key="6">
    <source>
        <dbReference type="PROSITE-ProRule" id="PRU00176"/>
    </source>
</evidence>
<keyword evidence="4 6" id="KW-0694">RNA-binding</keyword>
<comment type="subcellular location">
    <subcellularLocation>
        <location evidence="1">Nucleus</location>
    </subcellularLocation>
</comment>
<evidence type="ECO:0000256" key="2">
    <source>
        <dbReference type="ARBA" id="ARBA00006266"/>
    </source>
</evidence>
<dbReference type="InterPro" id="IPR002343">
    <property type="entry name" value="Hud_Sxl_RNA"/>
</dbReference>
<dbReference type="InterPro" id="IPR034775">
    <property type="entry name" value="Elav_RRM1"/>
</dbReference>
<feature type="region of interest" description="Disordered" evidence="7">
    <location>
        <begin position="210"/>
        <end position="240"/>
    </location>
</feature>
<feature type="domain" description="RRM" evidence="8">
    <location>
        <begin position="326"/>
        <end position="406"/>
    </location>
</feature>
<dbReference type="PANTHER" id="PTHR10352">
    <property type="entry name" value="EUKARYOTIC TRANSLATION INITIATION FACTOR 3 SUBUNIT G"/>
    <property type="match status" value="1"/>
</dbReference>
<dbReference type="InterPro" id="IPR035979">
    <property type="entry name" value="RBD_domain_sf"/>
</dbReference>
<dbReference type="InterPro" id="IPR000504">
    <property type="entry name" value="RRM_dom"/>
</dbReference>
<evidence type="ECO:0000256" key="3">
    <source>
        <dbReference type="ARBA" id="ARBA00022737"/>
    </source>
</evidence>
<dbReference type="CDD" id="cd12650">
    <property type="entry name" value="RRM1_Hu"/>
    <property type="match status" value="1"/>
</dbReference>
<feature type="domain" description="RRM" evidence="8">
    <location>
        <begin position="240"/>
        <end position="318"/>
    </location>
</feature>
<evidence type="ECO:0000259" key="8">
    <source>
        <dbReference type="PROSITE" id="PS50102"/>
    </source>
</evidence>
<keyword evidence="9" id="KW-1185">Reference proteome</keyword>
<evidence type="ECO:0000313" key="9">
    <source>
        <dbReference type="Proteomes" id="UP000887572"/>
    </source>
</evidence>
<sequence length="681" mass="72584">MKKEGEEEEIGRRRERRGEWRGQALPPLAGGRAKDGQTTPAANDRRRRFSPLFSFCGAATASGGCTCGECCVRVRLQLVVVGCCWAVVVALSASACAILSKEFPEASLSSAGRSFASIFVFAGEMCPRTISLALFIQSFSNFTQMVVSSMVDQGHPRQLQHKNNSRQVVETVTAENAVISESDQQQQQEELYYVQLLAVQQQAIAMREEQQQQQQTVDGTDKNAREEREKREREGSERNTNLIINYLPQNMTQEEVRALFGSMGEVESCKLIRDKTTGQSLGYAFVNYERPEDARKALTSMNGLRLQNKVLKVSLARPSKDDIKGANLYVSGLPKSLTQYELEAVFRPFGTIITSRILSDNVTGLSKGVGFVRFDRKNEAELAIEKMSGSSPWGGEETVTVKFANSPSANSAKSTAVQMAQAILPLQMLQSVSSASVTPSAFSLPVGTSLLQGLSTPTQQSVAGGPIHAHTPQHRFRYSPLAGAPLISCAASSMLPSASAPSAVPALSSFAPVISSGATTLAQIGADYYSAAALQQQILQQQLTAFAAANPALTMAAAQQQQYAAQAAALAAAAAANSTIGQQSAVASQPNASTSPSAGGWTLSLHNLGSDIGEPALWRLFGPFGAVLSVKLSKAKGQASVNMANYEEAVLAANSLNGMHLGGRPLQIALKSTGLLPSLVR</sequence>
<reference evidence="10" key="1">
    <citation type="submission" date="2022-11" db="UniProtKB">
        <authorList>
            <consortium name="WormBaseParasite"/>
        </authorList>
    </citation>
    <scope>IDENTIFICATION</scope>
</reference>
<keyword evidence="3" id="KW-0677">Repeat</keyword>
<dbReference type="AlphaFoldDB" id="A0A914HY92"/>
<keyword evidence="5" id="KW-0539">Nucleus</keyword>
<dbReference type="GO" id="GO:0010629">
    <property type="term" value="P:negative regulation of gene expression"/>
    <property type="evidence" value="ECO:0007669"/>
    <property type="project" value="UniProtKB-ARBA"/>
</dbReference>
<dbReference type="Pfam" id="PF00076">
    <property type="entry name" value="RRM_1"/>
    <property type="match status" value="3"/>
</dbReference>
<feature type="region of interest" description="Disordered" evidence="7">
    <location>
        <begin position="1"/>
        <end position="43"/>
    </location>
</feature>
<accession>A0A914HY92</accession>
<dbReference type="GO" id="GO:0005634">
    <property type="term" value="C:nucleus"/>
    <property type="evidence" value="ECO:0007669"/>
    <property type="project" value="UniProtKB-SubCell"/>
</dbReference>
<dbReference type="Gene3D" id="3.30.70.330">
    <property type="match status" value="3"/>
</dbReference>
<dbReference type="GO" id="GO:0003729">
    <property type="term" value="F:mRNA binding"/>
    <property type="evidence" value="ECO:0007669"/>
    <property type="project" value="UniProtKB-ARBA"/>
</dbReference>
<dbReference type="GO" id="GO:1990904">
    <property type="term" value="C:ribonucleoprotein complex"/>
    <property type="evidence" value="ECO:0007669"/>
    <property type="project" value="InterPro"/>
</dbReference>
<name>A0A914HY92_GLORO</name>
<dbReference type="PROSITE" id="PS50102">
    <property type="entry name" value="RRM"/>
    <property type="match status" value="3"/>
</dbReference>
<feature type="compositionally biased region" description="Basic and acidic residues" evidence="7">
    <location>
        <begin position="219"/>
        <end position="237"/>
    </location>
</feature>